<name>A0A127K539_9RHOO</name>
<sequence>MLDEKRVKARFFSPLIMEQRLKACNSSAEIDIWERQIVVDSQPVLTILGKVGAFEFGELRINDTPNE</sequence>
<proteinExistence type="predicted"/>
<dbReference type="KEGG" id="thu:AC731_008995"/>
<dbReference type="AlphaFoldDB" id="A0A127K539"/>
<dbReference type="Proteomes" id="UP000036902">
    <property type="component" value="Chromosome"/>
</dbReference>
<protein>
    <submittedName>
        <fullName evidence="1">Uncharacterized protein</fullName>
    </submittedName>
</protein>
<accession>A0A127K539</accession>
<reference evidence="2" key="1">
    <citation type="submission" date="2016-03" db="EMBL/GenBank/DDBJ databases">
        <authorList>
            <person name="Ma C."/>
            <person name="Zhou S."/>
            <person name="Yang G."/>
        </authorList>
    </citation>
    <scope>NUCLEOTIDE SEQUENCE [LARGE SCALE GENOMIC DNA]</scope>
    <source>
        <strain evidence="2">SgZ-1</strain>
    </source>
</reference>
<gene>
    <name evidence="1" type="ORF">AC731_008995</name>
</gene>
<evidence type="ECO:0000313" key="1">
    <source>
        <dbReference type="EMBL" id="AMO37077.1"/>
    </source>
</evidence>
<evidence type="ECO:0000313" key="2">
    <source>
        <dbReference type="Proteomes" id="UP000036902"/>
    </source>
</evidence>
<dbReference type="EMBL" id="CP014646">
    <property type="protein sequence ID" value="AMO37077.1"/>
    <property type="molecule type" value="Genomic_DNA"/>
</dbReference>
<organism evidence="1 2">
    <name type="scientific">Thauera humireducens</name>
    <dbReference type="NCBI Taxonomy" id="1134435"/>
    <lineage>
        <taxon>Bacteria</taxon>
        <taxon>Pseudomonadati</taxon>
        <taxon>Pseudomonadota</taxon>
        <taxon>Betaproteobacteria</taxon>
        <taxon>Rhodocyclales</taxon>
        <taxon>Zoogloeaceae</taxon>
        <taxon>Thauera</taxon>
    </lineage>
</organism>
<keyword evidence="2" id="KW-1185">Reference proteome</keyword>